<dbReference type="EMBL" id="PVNL01000101">
    <property type="protein sequence ID" value="PRQ04873.1"/>
    <property type="molecule type" value="Genomic_DNA"/>
</dbReference>
<evidence type="ECO:0000313" key="2">
    <source>
        <dbReference type="Proteomes" id="UP000238823"/>
    </source>
</evidence>
<comment type="caution">
    <text evidence="1">The sequence shown here is derived from an EMBL/GenBank/DDBJ whole genome shotgun (WGS) entry which is preliminary data.</text>
</comment>
<reference evidence="1 2" key="1">
    <citation type="submission" date="2018-03" db="EMBL/GenBank/DDBJ databases">
        <title>Draft Genome Sequences of the Obligatory Marine Myxobacteria Enhygromyxa salina SWB007.</title>
        <authorList>
            <person name="Poehlein A."/>
            <person name="Moghaddam J.A."/>
            <person name="Harms H."/>
            <person name="Alanjari M."/>
            <person name="Koenig G.M."/>
            <person name="Daniel R."/>
            <person name="Schaeberle T.F."/>
        </authorList>
    </citation>
    <scope>NUCLEOTIDE SEQUENCE [LARGE SCALE GENOMIC DNA]</scope>
    <source>
        <strain evidence="1 2">SWB007</strain>
    </source>
</reference>
<dbReference type="Proteomes" id="UP000238823">
    <property type="component" value="Unassembled WGS sequence"/>
</dbReference>
<accession>A0A2S9YID3</accession>
<evidence type="ECO:0000313" key="1">
    <source>
        <dbReference type="EMBL" id="PRQ04873.1"/>
    </source>
</evidence>
<dbReference type="AlphaFoldDB" id="A0A2S9YID3"/>
<organism evidence="1 2">
    <name type="scientific">Enhygromyxa salina</name>
    <dbReference type="NCBI Taxonomy" id="215803"/>
    <lineage>
        <taxon>Bacteria</taxon>
        <taxon>Pseudomonadati</taxon>
        <taxon>Myxococcota</taxon>
        <taxon>Polyangia</taxon>
        <taxon>Nannocystales</taxon>
        <taxon>Nannocystaceae</taxon>
        <taxon>Enhygromyxa</taxon>
    </lineage>
</organism>
<sequence length="246" mass="25583">MTSSLSSRIFRAGLVAGSIVMALTGGVACVEDQDFVIVDRAIWFSAPDSCTLTGSEDTPLAMTVDVLYDTRIGMAFLVSNEQVQNNNSNTGIDDSEIVMETAEVSLSFSGGGVSTSAFEVTIPTNSIPGGTSQTFLIQVPADISASLRSTMQGLPAGSFETLEMEVVFKGRRTGQVGKSKLGEVKTRPYVYPFEICLGCLGICLPANDCGGAAEDPPVCASEAAWAGTCGFAQGSAVYNPLCTAPS</sequence>
<protein>
    <submittedName>
        <fullName evidence="1">Uncharacterized protein</fullName>
    </submittedName>
</protein>
<name>A0A2S9YID3_9BACT</name>
<proteinExistence type="predicted"/>
<gene>
    <name evidence="1" type="ORF">ENSA7_50460</name>
</gene>